<evidence type="ECO:0000259" key="2">
    <source>
        <dbReference type="Pfam" id="PF07995"/>
    </source>
</evidence>
<dbReference type="Gene3D" id="2.120.10.30">
    <property type="entry name" value="TolB, C-terminal domain"/>
    <property type="match status" value="1"/>
</dbReference>
<gene>
    <name evidence="3" type="ORF">ASZ90_011320</name>
</gene>
<sequence>MRSGMLMVGMVLLFCIALAICPVQAAPQTENVLIAGLPSRPDTPTVEPGIFKYTRPIHLPSRGGIIAVQNETGTPELNRVGLELVAEGFVAPVELDSPDDGSGRLFVTDLIGVVRIIDADGSLREEPFLDITDRLADLRPGYDERGLLGLAFHPDFSDNGRFFVYYSAPLRERAPEGWDHTSRISEFHVSADDQNRADPGSERVILEVDQPQFNHNGGSIAFGPDGYLYIPLGDGGAGGDRGPGHPPEGNGQNTTTLLGSILRIDVDGEEAYGIPEDNPFVGDEGGRDEIYAYGLRNPWRMTFDAGGEHHLFAADAGQALWESVKIIRKGGNHGWNLKEGSHAFDPENPQESPEEVPEVGLRGEPLIDPIIEYPNARQPGGLGEVVVGGYVYRGSAIPELAGRYIFAEWNRAGARGDGILFAATPPEGDVTGRMWEFTELEVVPNRTVGGFILALGQDAEHELYVLTTGNRGPTGETGRVYRLVSPPEGAEPTPSPGFGLSVLLIGFAAALPVLRRR</sequence>
<evidence type="ECO:0000313" key="3">
    <source>
        <dbReference type="EMBL" id="KUG18970.1"/>
    </source>
</evidence>
<dbReference type="InterPro" id="IPR012938">
    <property type="entry name" value="Glc/Sorbosone_DH"/>
</dbReference>
<dbReference type="AlphaFoldDB" id="A0A0W8FDP4"/>
<dbReference type="SUPFAM" id="SSF50952">
    <property type="entry name" value="Soluble quinoprotein glucose dehydrogenase"/>
    <property type="match status" value="1"/>
</dbReference>
<dbReference type="PANTHER" id="PTHR19328:SF75">
    <property type="entry name" value="ALDOSE SUGAR DEHYDROGENASE YLII"/>
    <property type="match status" value="1"/>
</dbReference>
<accession>A0A0W8FDP4</accession>
<organism evidence="3">
    <name type="scientific">hydrocarbon metagenome</name>
    <dbReference type="NCBI Taxonomy" id="938273"/>
    <lineage>
        <taxon>unclassified sequences</taxon>
        <taxon>metagenomes</taxon>
        <taxon>ecological metagenomes</taxon>
    </lineage>
</organism>
<comment type="caution">
    <text evidence="3">The sequence shown here is derived from an EMBL/GenBank/DDBJ whole genome shotgun (WGS) entry which is preliminary data.</text>
</comment>
<feature type="region of interest" description="Disordered" evidence="1">
    <location>
        <begin position="339"/>
        <end position="358"/>
    </location>
</feature>
<reference evidence="3" key="1">
    <citation type="journal article" date="2015" name="Proc. Natl. Acad. Sci. U.S.A.">
        <title>Networks of energetic and metabolic interactions define dynamics in microbial communities.</title>
        <authorList>
            <person name="Embree M."/>
            <person name="Liu J.K."/>
            <person name="Al-Bassam M.M."/>
            <person name="Zengler K."/>
        </authorList>
    </citation>
    <scope>NUCLEOTIDE SEQUENCE</scope>
</reference>
<evidence type="ECO:0000256" key="1">
    <source>
        <dbReference type="SAM" id="MobiDB-lite"/>
    </source>
</evidence>
<proteinExistence type="predicted"/>
<dbReference type="PANTHER" id="PTHR19328">
    <property type="entry name" value="HEDGEHOG-INTERACTING PROTEIN"/>
    <property type="match status" value="1"/>
</dbReference>
<feature type="domain" description="Glucose/Sorbosone dehydrogenase" evidence="2">
    <location>
        <begin position="92"/>
        <end position="406"/>
    </location>
</feature>
<name>A0A0W8FDP4_9ZZZZ</name>
<protein>
    <recommendedName>
        <fullName evidence="2">Glucose/Sorbosone dehydrogenase domain-containing protein</fullName>
    </recommendedName>
</protein>
<dbReference type="InterPro" id="IPR011042">
    <property type="entry name" value="6-blade_b-propeller_TolB-like"/>
</dbReference>
<dbReference type="Pfam" id="PF07995">
    <property type="entry name" value="GSDH"/>
    <property type="match status" value="1"/>
</dbReference>
<dbReference type="InterPro" id="IPR011041">
    <property type="entry name" value="Quinoprot_gluc/sorb_DH_b-prop"/>
</dbReference>
<dbReference type="EMBL" id="LNQE01001341">
    <property type="protein sequence ID" value="KUG18970.1"/>
    <property type="molecule type" value="Genomic_DNA"/>
</dbReference>